<feature type="domain" description="PPIase cyclophilin-type" evidence="6">
    <location>
        <begin position="451"/>
        <end position="621"/>
    </location>
</feature>
<dbReference type="PRINTS" id="PR00153">
    <property type="entry name" value="CSAPPISMRASE"/>
</dbReference>
<dbReference type="AlphaFoldDB" id="A0AAD2G474"/>
<evidence type="ECO:0000256" key="3">
    <source>
        <dbReference type="ARBA" id="ARBA00023110"/>
    </source>
</evidence>
<feature type="compositionally biased region" description="Polar residues" evidence="5">
    <location>
        <begin position="181"/>
        <end position="193"/>
    </location>
</feature>
<dbReference type="PANTHER" id="PTHR11071:SF561">
    <property type="entry name" value="PEPTIDYL-PROLYL CIS-TRANS ISOMERASE D-RELATED"/>
    <property type="match status" value="1"/>
</dbReference>
<reference evidence="7" key="1">
    <citation type="submission" date="2023-08" db="EMBL/GenBank/DDBJ databases">
        <authorList>
            <person name="Audoor S."/>
            <person name="Bilcke G."/>
        </authorList>
    </citation>
    <scope>NUCLEOTIDE SEQUENCE</scope>
</reference>
<feature type="region of interest" description="Disordered" evidence="5">
    <location>
        <begin position="723"/>
        <end position="747"/>
    </location>
</feature>
<dbReference type="PROSITE" id="PS50072">
    <property type="entry name" value="CSA_PPIASE_2"/>
    <property type="match status" value="1"/>
</dbReference>
<evidence type="ECO:0000256" key="1">
    <source>
        <dbReference type="ARBA" id="ARBA00000971"/>
    </source>
</evidence>
<dbReference type="InterPro" id="IPR029000">
    <property type="entry name" value="Cyclophilin-like_dom_sf"/>
</dbReference>
<dbReference type="PANTHER" id="PTHR11071">
    <property type="entry name" value="PEPTIDYL-PROLYL CIS-TRANS ISOMERASE"/>
    <property type="match status" value="1"/>
</dbReference>
<dbReference type="GO" id="GO:0003755">
    <property type="term" value="F:peptidyl-prolyl cis-trans isomerase activity"/>
    <property type="evidence" value="ECO:0007669"/>
    <property type="project" value="UniProtKB-KW"/>
</dbReference>
<gene>
    <name evidence="7" type="ORF">CYCCA115_LOCUS19320</name>
</gene>
<evidence type="ECO:0000313" key="8">
    <source>
        <dbReference type="Proteomes" id="UP001295423"/>
    </source>
</evidence>
<dbReference type="SUPFAM" id="SSF50891">
    <property type="entry name" value="Cyclophilin-like"/>
    <property type="match status" value="1"/>
</dbReference>
<dbReference type="GO" id="GO:0016018">
    <property type="term" value="F:cyclosporin A binding"/>
    <property type="evidence" value="ECO:0007669"/>
    <property type="project" value="TreeGrafter"/>
</dbReference>
<dbReference type="Pfam" id="PF00160">
    <property type="entry name" value="Pro_isomerase"/>
    <property type="match status" value="1"/>
</dbReference>
<keyword evidence="8" id="KW-1185">Reference proteome</keyword>
<name>A0AAD2G474_9STRA</name>
<feature type="compositionally biased region" description="Low complexity" evidence="5">
    <location>
        <begin position="110"/>
        <end position="135"/>
    </location>
</feature>
<feature type="compositionally biased region" description="Low complexity" evidence="5">
    <location>
        <begin position="373"/>
        <end position="386"/>
    </location>
</feature>
<feature type="compositionally biased region" description="Low complexity" evidence="5">
    <location>
        <begin position="320"/>
        <end position="336"/>
    </location>
</feature>
<dbReference type="Proteomes" id="UP001295423">
    <property type="component" value="Unassembled WGS sequence"/>
</dbReference>
<dbReference type="EMBL" id="CAKOGP040002091">
    <property type="protein sequence ID" value="CAJ1961685.1"/>
    <property type="molecule type" value="Genomic_DNA"/>
</dbReference>
<dbReference type="Gene3D" id="2.40.100.10">
    <property type="entry name" value="Cyclophilin-like"/>
    <property type="match status" value="1"/>
</dbReference>
<feature type="compositionally biased region" description="Low complexity" evidence="5">
    <location>
        <begin position="723"/>
        <end position="732"/>
    </location>
</feature>
<feature type="compositionally biased region" description="Polar residues" evidence="5">
    <location>
        <begin position="100"/>
        <end position="109"/>
    </location>
</feature>
<feature type="compositionally biased region" description="Low complexity" evidence="5">
    <location>
        <begin position="291"/>
        <end position="305"/>
    </location>
</feature>
<feature type="compositionally biased region" description="Polar residues" evidence="5">
    <location>
        <begin position="144"/>
        <end position="155"/>
    </location>
</feature>
<dbReference type="InterPro" id="IPR002130">
    <property type="entry name" value="Cyclophilin-type_PPIase_dom"/>
</dbReference>
<feature type="compositionally biased region" description="Polar residues" evidence="5">
    <location>
        <begin position="1"/>
        <end position="19"/>
    </location>
</feature>
<feature type="compositionally biased region" description="Low complexity" evidence="5">
    <location>
        <begin position="226"/>
        <end position="267"/>
    </location>
</feature>
<comment type="catalytic activity">
    <reaction evidence="1">
        <text>[protein]-peptidylproline (omega=180) = [protein]-peptidylproline (omega=0)</text>
        <dbReference type="Rhea" id="RHEA:16237"/>
        <dbReference type="Rhea" id="RHEA-COMP:10747"/>
        <dbReference type="Rhea" id="RHEA-COMP:10748"/>
        <dbReference type="ChEBI" id="CHEBI:83833"/>
        <dbReference type="ChEBI" id="CHEBI:83834"/>
        <dbReference type="EC" id="5.2.1.8"/>
    </reaction>
</comment>
<evidence type="ECO:0000256" key="2">
    <source>
        <dbReference type="ARBA" id="ARBA00013194"/>
    </source>
</evidence>
<dbReference type="EC" id="5.2.1.8" evidence="2"/>
<dbReference type="FunFam" id="2.40.100.10:FF:000025">
    <property type="entry name" value="Peptidyl-prolyl cis-trans isomerase CYP19-2"/>
    <property type="match status" value="1"/>
</dbReference>
<organism evidence="7 8">
    <name type="scientific">Cylindrotheca closterium</name>
    <dbReference type="NCBI Taxonomy" id="2856"/>
    <lineage>
        <taxon>Eukaryota</taxon>
        <taxon>Sar</taxon>
        <taxon>Stramenopiles</taxon>
        <taxon>Ochrophyta</taxon>
        <taxon>Bacillariophyta</taxon>
        <taxon>Bacillariophyceae</taxon>
        <taxon>Bacillariophycidae</taxon>
        <taxon>Bacillariales</taxon>
        <taxon>Bacillariaceae</taxon>
        <taxon>Cylindrotheca</taxon>
    </lineage>
</organism>
<dbReference type="GO" id="GO:0006457">
    <property type="term" value="P:protein folding"/>
    <property type="evidence" value="ECO:0007669"/>
    <property type="project" value="TreeGrafter"/>
</dbReference>
<feature type="compositionally biased region" description="Low complexity" evidence="5">
    <location>
        <begin position="349"/>
        <end position="360"/>
    </location>
</feature>
<evidence type="ECO:0000313" key="7">
    <source>
        <dbReference type="EMBL" id="CAJ1961685.1"/>
    </source>
</evidence>
<evidence type="ECO:0000256" key="4">
    <source>
        <dbReference type="ARBA" id="ARBA00023235"/>
    </source>
</evidence>
<evidence type="ECO:0000259" key="6">
    <source>
        <dbReference type="PROSITE" id="PS50072"/>
    </source>
</evidence>
<keyword evidence="3" id="KW-0697">Rotamase</keyword>
<evidence type="ECO:0000256" key="5">
    <source>
        <dbReference type="SAM" id="MobiDB-lite"/>
    </source>
</evidence>
<feature type="compositionally biased region" description="Low complexity" evidence="5">
    <location>
        <begin position="161"/>
        <end position="180"/>
    </location>
</feature>
<protein>
    <recommendedName>
        <fullName evidence="2">peptidylprolyl isomerase</fullName>
        <ecNumber evidence="2">5.2.1.8</ecNumber>
    </recommendedName>
</protein>
<proteinExistence type="predicted"/>
<comment type="caution">
    <text evidence="7">The sequence shown here is derived from an EMBL/GenBank/DDBJ whole genome shotgun (WGS) entry which is preliminary data.</text>
</comment>
<keyword evidence="4" id="KW-0413">Isomerase</keyword>
<dbReference type="GO" id="GO:0005829">
    <property type="term" value="C:cytosol"/>
    <property type="evidence" value="ECO:0007669"/>
    <property type="project" value="TreeGrafter"/>
</dbReference>
<feature type="compositionally biased region" description="Low complexity" evidence="5">
    <location>
        <begin position="74"/>
        <end position="94"/>
    </location>
</feature>
<feature type="region of interest" description="Disordered" evidence="5">
    <location>
        <begin position="1"/>
        <end position="386"/>
    </location>
</feature>
<sequence>MATTETTTPTKNSLTSFQVRRNRWKNAPRGKLLAMPTSPLPEVTMQSVNKLPLPPSPSAAEVASKARQGLQEISFASPSTADAPPATSSSFSFSEKGKTTTETATRAIQSPSSSLISMPSGLSSALPSGSPLMSGKPPKPLFGTASSTQASSSFVTPKAKTSAPSFGSTSTSSAAFPPMSNTAPTPFGATQSKAPSGTTLKSSSSSSAAFPPMSAKAPTPFNATQSKPRTSTAKSSSASSAAFPPMSASAPTPFGATQTKATTTTTKGSMSSAAFPPISAKAPTPFGAMQTKTTNAKSSTSSPAAAFPPMSIKAPTPFGATQTKTTSAKSSTSSAAFPPMSAKAPTPFGAASSLSSSAGSYPPMASKAPTPFGGVSTSSTSSGSSTSHKERLFEFYKKHNPSKLDTVDATLLKYKGKEDEMFQKLEAKYNKAGGSSASPFPLPSGEGPTCFVEFAVDGKNIGRVVVKLYKDKAPLAAENFRCLCTGEITGDKRLTYLDSKVHRIVPNFCIQMGDITRGDGRGGKSIYPPNSEHGDAWGKFKDEPFMQHSKPGLLSMANSGKNTNSSQVFFTLKAVPYLDGKHVVFGEVTKGFGVVETLGKIETNSKTQVPISRVTIAACGEIVDGKDVACPAKEETKSTPFGVPSAFGPAKAPSAFGSTSTFGSGSTGASPFSFGATSTPGGTSLGGGDSSKASGFSFSATSTLGTATSSSKSSGFSFDTSSSLGSGSKTAFGTVGGGQPSFGSLATKDAKENPFTFGAPSSTPKFTF</sequence>
<feature type="compositionally biased region" description="Low complexity" evidence="5">
    <location>
        <begin position="194"/>
        <end position="218"/>
    </location>
</feature>
<accession>A0AAD2G474</accession>